<keyword evidence="3" id="KW-1185">Reference proteome</keyword>
<dbReference type="EMBL" id="CM000881">
    <property type="protein sequence ID" value="KQK10504.1"/>
    <property type="molecule type" value="Genomic_DNA"/>
</dbReference>
<dbReference type="AlphaFoldDB" id="A0A0Q3GHF5"/>
<reference evidence="2" key="3">
    <citation type="submission" date="2018-08" db="UniProtKB">
        <authorList>
            <consortium name="EnsemblPlants"/>
        </authorList>
    </citation>
    <scope>IDENTIFICATION</scope>
    <source>
        <strain evidence="2">cv. Bd21</strain>
    </source>
</reference>
<accession>A0A0Q3GHF5</accession>
<dbReference type="Gramene" id="KQK10504">
    <property type="protein sequence ID" value="KQK10504"/>
    <property type="gene ID" value="BRADI_2g54555v3"/>
</dbReference>
<dbReference type="Proteomes" id="UP000008810">
    <property type="component" value="Chromosome 2"/>
</dbReference>
<organism evidence="1">
    <name type="scientific">Brachypodium distachyon</name>
    <name type="common">Purple false brome</name>
    <name type="synonym">Trachynia distachya</name>
    <dbReference type="NCBI Taxonomy" id="15368"/>
    <lineage>
        <taxon>Eukaryota</taxon>
        <taxon>Viridiplantae</taxon>
        <taxon>Streptophyta</taxon>
        <taxon>Embryophyta</taxon>
        <taxon>Tracheophyta</taxon>
        <taxon>Spermatophyta</taxon>
        <taxon>Magnoliopsida</taxon>
        <taxon>Liliopsida</taxon>
        <taxon>Poales</taxon>
        <taxon>Poaceae</taxon>
        <taxon>BOP clade</taxon>
        <taxon>Pooideae</taxon>
        <taxon>Stipodae</taxon>
        <taxon>Brachypodieae</taxon>
        <taxon>Brachypodium</taxon>
    </lineage>
</organism>
<dbReference type="EMBL" id="CM000881">
    <property type="protein sequence ID" value="PNT73161.1"/>
    <property type="molecule type" value="Genomic_DNA"/>
</dbReference>
<reference evidence="1 2" key="1">
    <citation type="journal article" date="2010" name="Nature">
        <title>Genome sequencing and analysis of the model grass Brachypodium distachyon.</title>
        <authorList>
            <consortium name="International Brachypodium Initiative"/>
        </authorList>
    </citation>
    <scope>NUCLEOTIDE SEQUENCE [LARGE SCALE GENOMIC DNA]</scope>
    <source>
        <strain evidence="1 2">Bd21</strain>
    </source>
</reference>
<dbReference type="EnsemblPlants" id="KQK10504">
    <property type="protein sequence ID" value="KQK10504"/>
    <property type="gene ID" value="BRADI_2g54555v3"/>
</dbReference>
<reference evidence="1" key="2">
    <citation type="submission" date="2017-06" db="EMBL/GenBank/DDBJ databases">
        <title>WGS assembly of Brachypodium distachyon.</title>
        <authorList>
            <consortium name="The International Brachypodium Initiative"/>
            <person name="Lucas S."/>
            <person name="Harmon-Smith M."/>
            <person name="Lail K."/>
            <person name="Tice H."/>
            <person name="Grimwood J."/>
            <person name="Bruce D."/>
            <person name="Barry K."/>
            <person name="Shu S."/>
            <person name="Lindquist E."/>
            <person name="Wang M."/>
            <person name="Pitluck S."/>
            <person name="Vogel J.P."/>
            <person name="Garvin D.F."/>
            <person name="Mockler T.C."/>
            <person name="Schmutz J."/>
            <person name="Rokhsar D."/>
            <person name="Bevan M.W."/>
        </authorList>
    </citation>
    <scope>NUCLEOTIDE SEQUENCE</scope>
    <source>
        <strain evidence="1">Bd21</strain>
    </source>
</reference>
<sequence length="75" mass="8116">MTLGLRRNATKAEVKAAVVPSATTPTIPSPPRRRCEALLPCTSWTDGRCRREIQAALGPTASLRQPRRSTDGCGR</sequence>
<dbReference type="EnsemblPlants" id="PNT73161">
    <property type="protein sequence ID" value="PNT73161"/>
    <property type="gene ID" value="BRADI_2g54555v3"/>
</dbReference>
<gene>
    <name evidence="1" type="ORF">BRADI_2g54555v3</name>
</gene>
<dbReference type="Gramene" id="PNT73161">
    <property type="protein sequence ID" value="PNT73161"/>
    <property type="gene ID" value="BRADI_2g54555v3"/>
</dbReference>
<name>A0A0Q3GHF5_BRADI</name>
<evidence type="ECO:0000313" key="3">
    <source>
        <dbReference type="Proteomes" id="UP000008810"/>
    </source>
</evidence>
<proteinExistence type="predicted"/>
<protein>
    <submittedName>
        <fullName evidence="1 2">Uncharacterized protein</fullName>
    </submittedName>
</protein>
<evidence type="ECO:0000313" key="2">
    <source>
        <dbReference type="EnsemblPlants" id="KQK10504"/>
    </source>
</evidence>
<evidence type="ECO:0000313" key="1">
    <source>
        <dbReference type="EMBL" id="KQK10504.1"/>
    </source>
</evidence>
<dbReference type="InParanoid" id="A0A0Q3GHF5"/>